<comment type="caution">
    <text evidence="4">The sequence shown here is derived from an EMBL/GenBank/DDBJ whole genome shotgun (WGS) entry which is preliminary data.</text>
</comment>
<dbReference type="Pfam" id="PF12706">
    <property type="entry name" value="Lactamase_B_2"/>
    <property type="match status" value="1"/>
</dbReference>
<dbReference type="InterPro" id="IPR018731">
    <property type="entry name" value="Atg13_N"/>
</dbReference>
<dbReference type="EMBL" id="JABAHT010000085">
    <property type="protein sequence ID" value="KAF4665856.1"/>
    <property type="molecule type" value="Genomic_DNA"/>
</dbReference>
<feature type="compositionally biased region" description="Acidic residues" evidence="2">
    <location>
        <begin position="642"/>
        <end position="654"/>
    </location>
</feature>
<dbReference type="PANTHER" id="PTHR11203:SF37">
    <property type="entry name" value="INTEGRATOR COMPLEX SUBUNIT 11"/>
    <property type="match status" value="1"/>
</dbReference>
<dbReference type="Pfam" id="PF10033">
    <property type="entry name" value="ATG13"/>
    <property type="match status" value="1"/>
</dbReference>
<dbReference type="Proteomes" id="UP000570595">
    <property type="component" value="Unassembled WGS sequence"/>
</dbReference>
<organism evidence="4 5">
    <name type="scientific">Perkinsus olseni</name>
    <name type="common">Perkinsus atlanticus</name>
    <dbReference type="NCBI Taxonomy" id="32597"/>
    <lineage>
        <taxon>Eukaryota</taxon>
        <taxon>Sar</taxon>
        <taxon>Alveolata</taxon>
        <taxon>Perkinsozoa</taxon>
        <taxon>Perkinsea</taxon>
        <taxon>Perkinsida</taxon>
        <taxon>Perkinsidae</taxon>
        <taxon>Perkinsus</taxon>
    </lineage>
</organism>
<evidence type="ECO:0000259" key="3">
    <source>
        <dbReference type="SMART" id="SM00849"/>
    </source>
</evidence>
<dbReference type="InterPro" id="IPR036570">
    <property type="entry name" value="HORMA_dom_sf"/>
</dbReference>
<dbReference type="InterPro" id="IPR036866">
    <property type="entry name" value="RibonucZ/Hydroxyglut_hydro"/>
</dbReference>
<dbReference type="GO" id="GO:1990316">
    <property type="term" value="C:Atg1/ULK1 kinase complex"/>
    <property type="evidence" value="ECO:0007669"/>
    <property type="project" value="InterPro"/>
</dbReference>
<dbReference type="InterPro" id="IPR001279">
    <property type="entry name" value="Metallo-B-lactamas"/>
</dbReference>
<reference evidence="4 5" key="1">
    <citation type="submission" date="2020-04" db="EMBL/GenBank/DDBJ databases">
        <title>Perkinsus olseni comparative genomics.</title>
        <authorList>
            <person name="Bogema D.R."/>
        </authorList>
    </citation>
    <scope>NUCLEOTIDE SEQUENCE [LARGE SCALE GENOMIC DNA]</scope>
    <source>
        <strain evidence="4">ATCC PRA-179</strain>
    </source>
</reference>
<feature type="region of interest" description="Disordered" evidence="2">
    <location>
        <begin position="251"/>
        <end position="295"/>
    </location>
</feature>
<dbReference type="InterPro" id="IPR050698">
    <property type="entry name" value="MBL"/>
</dbReference>
<feature type="region of interest" description="Disordered" evidence="2">
    <location>
        <begin position="312"/>
        <end position="337"/>
    </location>
</feature>
<dbReference type="PANTHER" id="PTHR11203">
    <property type="entry name" value="CLEAVAGE AND POLYADENYLATION SPECIFICITY FACTOR FAMILY MEMBER"/>
    <property type="match status" value="1"/>
</dbReference>
<evidence type="ECO:0000313" key="4">
    <source>
        <dbReference type="EMBL" id="KAF4665856.1"/>
    </source>
</evidence>
<accession>A0A7J6M337</accession>
<dbReference type="Gene3D" id="3.60.15.10">
    <property type="entry name" value="Ribonuclease Z/Hydroxyacylglutathione hydrolase-like"/>
    <property type="match status" value="1"/>
</dbReference>
<dbReference type="Gene3D" id="3.40.50.10890">
    <property type="match status" value="1"/>
</dbReference>
<protein>
    <recommendedName>
        <fullName evidence="3">Metallo-beta-lactamase domain-containing protein</fullName>
    </recommendedName>
</protein>
<feature type="domain" description="Metallo-beta-lactamase" evidence="3">
    <location>
        <begin position="545"/>
        <end position="844"/>
    </location>
</feature>
<dbReference type="SMART" id="SM00849">
    <property type="entry name" value="Lactamase_B"/>
    <property type="match status" value="1"/>
</dbReference>
<proteinExistence type="predicted"/>
<dbReference type="Pfam" id="PF10996">
    <property type="entry name" value="Beta-Casp"/>
    <property type="match status" value="1"/>
</dbReference>
<keyword evidence="1" id="KW-0378">Hydrolase</keyword>
<feature type="compositionally biased region" description="Low complexity" evidence="2">
    <location>
        <begin position="251"/>
        <end position="262"/>
    </location>
</feature>
<dbReference type="InterPro" id="IPR022712">
    <property type="entry name" value="Beta_Casp"/>
</dbReference>
<evidence type="ECO:0000256" key="2">
    <source>
        <dbReference type="SAM" id="MobiDB-lite"/>
    </source>
</evidence>
<evidence type="ECO:0000313" key="5">
    <source>
        <dbReference type="Proteomes" id="UP000570595"/>
    </source>
</evidence>
<dbReference type="OrthoDB" id="10249535at2759"/>
<name>A0A7J6M337_PEROL</name>
<feature type="region of interest" description="Disordered" evidence="2">
    <location>
        <begin position="1066"/>
        <end position="1085"/>
    </location>
</feature>
<feature type="compositionally biased region" description="Gly residues" evidence="2">
    <location>
        <begin position="323"/>
        <end position="334"/>
    </location>
</feature>
<feature type="region of interest" description="Disordered" evidence="2">
    <location>
        <begin position="631"/>
        <end position="659"/>
    </location>
</feature>
<dbReference type="GO" id="GO:0016787">
    <property type="term" value="F:hydrolase activity"/>
    <property type="evidence" value="ECO:0007669"/>
    <property type="project" value="UniProtKB-KW"/>
</dbReference>
<evidence type="ECO:0000256" key="1">
    <source>
        <dbReference type="ARBA" id="ARBA00022801"/>
    </source>
</evidence>
<sequence>MGEPVPCRKFALLVPEKFGCRSYLDASELLFKNKISYTLEVKRMVQDVEGSESKATPPRHGRKRSQRSAIMERWYFHFTPIDDEPPDDRRPESLRSKDETILRRMAVALRSLYPLTRILPAFTYFKEAGMAITPSEVTTPRPEMRQRDCPRHRHLVQAEESPGGQKALSSGGSQVKLQVSLWHYKPTSGEDDVTMVTPEHDVLTAEPRDLPNSPVGEICALGSSIGTLRIILHREREIHKSTYWKKKWSATPTSVSPVVPTSREGSRVGSRPNSGDFALPPGPLSETPATKGSGIVIDDTFFGGAGLRDSGYLSSSSPASPRGEGGSGGAGGSGNDLEMVIEDQFGNKVSLPGELSDNQEVPGENVSLPSLYSLLIASSAGEALLGDPYWRTHPAWLEEAADKMCGRSAEMDKCLKDPLLSLRGVWAGHLASATNSPETSPVVDAIPCPCCGYVDDTEAEQVDLDWPEVEESPAASVMPTEKDSWSDGYCESEYSMGEMTDAGIEPGSDIAARRDSVLSHDSSGAGRRASLPFGSVASMMQFVLDRNSHTVSAGLVVDAALGRRPPVEMTDKSSTVTSSSHGCIELDVLGAGRSVGRSCVLATFTPISSSKPPVRILLDCGANVSCGDPIHHGDEGSASAAEPDDDFSSAEDSTEASPKDLLRAVVRRSLAKHRHRVPMLSRLCAPTGSRTGMLPLDAILVTHFHLDHTGALPYLTEVLMSGEPKQPEIVMSLMTKLTAPMLLRDYAKEQSPPPYFPCHVESCFEKAQVMAPGTRRPLACGATVTAYPAGHVVGALMYMIEYEGLTLFYTGDFSTQAEFTMPAANLMTRRLPLTGKTIDVVVSEATFGSSVYMNSRSKEARLCNIVCGRERLRDYMGMRDVPPLVTIMPVFATSRVSEMAQMLLTYYKREVLNKDLLESLSNRAGATSKIFNLPDDLNQKNKRLAHDSGLPSVPAIRFYTLSPVTYMCNEYYRRLSLGLAEGDTGPMGAVAAASTTARVELIDENYAFPPNCISVVFCGAAMMESGASLSFFNRESGNPHAQFVLTGYCRKGTVGNELIMIASQAEKRRKNEASKPPKKRPKWSPVVNFGDGRKVHIQCKPYYIPMTYHTDSYGACQMIAGLRPARRVVLLHSEYKRMKALQELLEFRLDVRVECPENGQRIVVDCNSPAPD</sequence>
<gene>
    <name evidence="4" type="ORF">FOZ61_010436</name>
</gene>
<feature type="compositionally biased region" description="Low complexity" evidence="2">
    <location>
        <begin position="312"/>
        <end position="322"/>
    </location>
</feature>
<dbReference type="SUPFAM" id="SSF56281">
    <property type="entry name" value="Metallo-hydrolase/oxidoreductase"/>
    <property type="match status" value="1"/>
</dbReference>
<dbReference type="GO" id="GO:0006914">
    <property type="term" value="P:autophagy"/>
    <property type="evidence" value="ECO:0007669"/>
    <property type="project" value="InterPro"/>
</dbReference>
<dbReference type="Gene3D" id="3.30.900.10">
    <property type="entry name" value="HORMA domain"/>
    <property type="match status" value="1"/>
</dbReference>
<dbReference type="GO" id="GO:0004521">
    <property type="term" value="F:RNA endonuclease activity"/>
    <property type="evidence" value="ECO:0007669"/>
    <property type="project" value="TreeGrafter"/>
</dbReference>
<feature type="compositionally biased region" description="Basic and acidic residues" evidence="2">
    <location>
        <begin position="1066"/>
        <end position="1075"/>
    </location>
</feature>
<dbReference type="AlphaFoldDB" id="A0A7J6M337"/>